<evidence type="ECO:0000256" key="1">
    <source>
        <dbReference type="SAM" id="MobiDB-lite"/>
    </source>
</evidence>
<keyword evidence="3" id="KW-1185">Reference proteome</keyword>
<comment type="caution">
    <text evidence="2">The sequence shown here is derived from an EMBL/GenBank/DDBJ whole genome shotgun (WGS) entry which is preliminary data.</text>
</comment>
<dbReference type="EMBL" id="JAEAOA010000383">
    <property type="protein sequence ID" value="KAK3611005.1"/>
    <property type="molecule type" value="Genomic_DNA"/>
</dbReference>
<accession>A0AAE0TJE4</accession>
<feature type="compositionally biased region" description="Basic and acidic residues" evidence="1">
    <location>
        <begin position="60"/>
        <end position="73"/>
    </location>
</feature>
<reference evidence="2" key="1">
    <citation type="journal article" date="2021" name="Genome Biol. Evol.">
        <title>A High-Quality Reference Genome for a Parasitic Bivalve with Doubly Uniparental Inheritance (Bivalvia: Unionida).</title>
        <authorList>
            <person name="Smith C.H."/>
        </authorList>
    </citation>
    <scope>NUCLEOTIDE SEQUENCE</scope>
    <source>
        <strain evidence="2">CHS0354</strain>
    </source>
</reference>
<dbReference type="Proteomes" id="UP001195483">
    <property type="component" value="Unassembled WGS sequence"/>
</dbReference>
<sequence length="129" mass="14461">MQTITNGNLSLTSSVPFRCLTMFRKKKLYKRAEDGPEFQNALSSGQEDNTKLWSGSTLSSRRDELQGRREAHGPKFLNSFSSRRECKVSKKISANSGQEIPCQAEKTNTNGIYILSSSRETPVFFSCAQ</sequence>
<organism evidence="2 3">
    <name type="scientific">Potamilus streckersoni</name>
    <dbReference type="NCBI Taxonomy" id="2493646"/>
    <lineage>
        <taxon>Eukaryota</taxon>
        <taxon>Metazoa</taxon>
        <taxon>Spiralia</taxon>
        <taxon>Lophotrochozoa</taxon>
        <taxon>Mollusca</taxon>
        <taxon>Bivalvia</taxon>
        <taxon>Autobranchia</taxon>
        <taxon>Heteroconchia</taxon>
        <taxon>Palaeoheterodonta</taxon>
        <taxon>Unionida</taxon>
        <taxon>Unionoidea</taxon>
        <taxon>Unionidae</taxon>
        <taxon>Ambleminae</taxon>
        <taxon>Lampsilini</taxon>
        <taxon>Potamilus</taxon>
    </lineage>
</organism>
<protein>
    <submittedName>
        <fullName evidence="2">Uncharacterized protein</fullName>
    </submittedName>
</protein>
<gene>
    <name evidence="2" type="ORF">CHS0354_005436</name>
</gene>
<reference evidence="2" key="2">
    <citation type="journal article" date="2021" name="Genome Biol. Evol.">
        <title>Developing a high-quality reference genome for a parasitic bivalve with doubly uniparental inheritance (Bivalvia: Unionida).</title>
        <authorList>
            <person name="Smith C.H."/>
        </authorList>
    </citation>
    <scope>NUCLEOTIDE SEQUENCE</scope>
    <source>
        <strain evidence="2">CHS0354</strain>
        <tissue evidence="2">Mantle</tissue>
    </source>
</reference>
<proteinExistence type="predicted"/>
<name>A0AAE0TJE4_9BIVA</name>
<evidence type="ECO:0000313" key="3">
    <source>
        <dbReference type="Proteomes" id="UP001195483"/>
    </source>
</evidence>
<dbReference type="AlphaFoldDB" id="A0AAE0TJE4"/>
<evidence type="ECO:0000313" key="2">
    <source>
        <dbReference type="EMBL" id="KAK3611005.1"/>
    </source>
</evidence>
<reference evidence="2" key="3">
    <citation type="submission" date="2023-05" db="EMBL/GenBank/DDBJ databases">
        <authorList>
            <person name="Smith C.H."/>
        </authorList>
    </citation>
    <scope>NUCLEOTIDE SEQUENCE</scope>
    <source>
        <strain evidence="2">CHS0354</strain>
        <tissue evidence="2">Mantle</tissue>
    </source>
</reference>
<feature type="region of interest" description="Disordered" evidence="1">
    <location>
        <begin position="35"/>
        <end position="76"/>
    </location>
</feature>
<feature type="compositionally biased region" description="Polar residues" evidence="1">
    <location>
        <begin position="40"/>
        <end position="59"/>
    </location>
</feature>